<evidence type="ECO:0000313" key="2">
    <source>
        <dbReference type="Proteomes" id="UP000799302"/>
    </source>
</evidence>
<reference evidence="1" key="1">
    <citation type="journal article" date="2020" name="Stud. Mycol.">
        <title>101 Dothideomycetes genomes: a test case for predicting lifestyles and emergence of pathogens.</title>
        <authorList>
            <person name="Haridas S."/>
            <person name="Albert R."/>
            <person name="Binder M."/>
            <person name="Bloem J."/>
            <person name="Labutti K."/>
            <person name="Salamov A."/>
            <person name="Andreopoulos B."/>
            <person name="Baker S."/>
            <person name="Barry K."/>
            <person name="Bills G."/>
            <person name="Bluhm B."/>
            <person name="Cannon C."/>
            <person name="Castanera R."/>
            <person name="Culley D."/>
            <person name="Daum C."/>
            <person name="Ezra D."/>
            <person name="Gonzalez J."/>
            <person name="Henrissat B."/>
            <person name="Kuo A."/>
            <person name="Liang C."/>
            <person name="Lipzen A."/>
            <person name="Lutzoni F."/>
            <person name="Magnuson J."/>
            <person name="Mondo S."/>
            <person name="Nolan M."/>
            <person name="Ohm R."/>
            <person name="Pangilinan J."/>
            <person name="Park H.-J."/>
            <person name="Ramirez L."/>
            <person name="Alfaro M."/>
            <person name="Sun H."/>
            <person name="Tritt A."/>
            <person name="Yoshinaga Y."/>
            <person name="Zwiers L.-H."/>
            <person name="Turgeon B."/>
            <person name="Goodwin S."/>
            <person name="Spatafora J."/>
            <person name="Crous P."/>
            <person name="Grigoriev I."/>
        </authorList>
    </citation>
    <scope>NUCLEOTIDE SEQUENCE</scope>
    <source>
        <strain evidence="1">CBS 115976</strain>
    </source>
</reference>
<accession>A0A6A6UAG5</accession>
<organism evidence="1 2">
    <name type="scientific">Microthyrium microscopicum</name>
    <dbReference type="NCBI Taxonomy" id="703497"/>
    <lineage>
        <taxon>Eukaryota</taxon>
        <taxon>Fungi</taxon>
        <taxon>Dikarya</taxon>
        <taxon>Ascomycota</taxon>
        <taxon>Pezizomycotina</taxon>
        <taxon>Dothideomycetes</taxon>
        <taxon>Dothideomycetes incertae sedis</taxon>
        <taxon>Microthyriales</taxon>
        <taxon>Microthyriaceae</taxon>
        <taxon>Microthyrium</taxon>
    </lineage>
</organism>
<sequence>MISSKTLHKQRALTGKSRACFVGTINTRRRSVSRSSRSWILNKWSKLLPFPARSPLAIHNKPDAVLTKHNLSTVRCRLSDVRRRVQAQRLVATSCTSERTQGRKSQPTEKAPVDLVGVTTDQASCNVPASTRVAMCEKLYRRVSCSPDSPVLLLHCKHLPTPGIGDAELMQRRLVWVLCATWCCCCLCTSSCRLIHVCSSDLALSAM</sequence>
<evidence type="ECO:0000313" key="1">
    <source>
        <dbReference type="EMBL" id="KAF2668303.1"/>
    </source>
</evidence>
<name>A0A6A6UAG5_9PEZI</name>
<dbReference type="EMBL" id="MU004236">
    <property type="protein sequence ID" value="KAF2668303.1"/>
    <property type="molecule type" value="Genomic_DNA"/>
</dbReference>
<proteinExistence type="predicted"/>
<gene>
    <name evidence="1" type="ORF">BT63DRAFT_425625</name>
</gene>
<dbReference type="Proteomes" id="UP000799302">
    <property type="component" value="Unassembled WGS sequence"/>
</dbReference>
<protein>
    <submittedName>
        <fullName evidence="1">Uncharacterized protein</fullName>
    </submittedName>
</protein>
<keyword evidence="2" id="KW-1185">Reference proteome</keyword>
<dbReference type="AlphaFoldDB" id="A0A6A6UAG5"/>